<evidence type="ECO:0000259" key="2">
    <source>
        <dbReference type="SMART" id="SM00900"/>
    </source>
</evidence>
<proteinExistence type="predicted"/>
<feature type="region of interest" description="Disordered" evidence="1">
    <location>
        <begin position="47"/>
        <end position="80"/>
    </location>
</feature>
<dbReference type="InterPro" id="IPR007329">
    <property type="entry name" value="FMN-bd"/>
</dbReference>
<gene>
    <name evidence="3" type="ORF">UFOPK3992_01819</name>
</gene>
<accession>A0A6J7R438</accession>
<dbReference type="EMBL" id="CAFBOZ010000316">
    <property type="protein sequence ID" value="CAB5022932.1"/>
    <property type="molecule type" value="Genomic_DNA"/>
</dbReference>
<sequence>MSNLLRRLAPAVALTGTAVAVVTLFDPGVQAFTGGNSTAAAAPVSVTTTDNTDGATKAASRAPAVPVDPSQAPAQASTDCSTATTYKGPVVDTRWGPVQVTADVAGGKVCSADALQYPDGDGRSQMISQYSVPLLNEQAVAHNGEISGVSGASYTSQGYARSMQALLQSAH</sequence>
<evidence type="ECO:0000256" key="1">
    <source>
        <dbReference type="SAM" id="MobiDB-lite"/>
    </source>
</evidence>
<dbReference type="AlphaFoldDB" id="A0A6J7R438"/>
<dbReference type="GO" id="GO:0016020">
    <property type="term" value="C:membrane"/>
    <property type="evidence" value="ECO:0007669"/>
    <property type="project" value="InterPro"/>
</dbReference>
<feature type="domain" description="FMN-binding" evidence="2">
    <location>
        <begin position="93"/>
        <end position="170"/>
    </location>
</feature>
<organism evidence="3">
    <name type="scientific">freshwater metagenome</name>
    <dbReference type="NCBI Taxonomy" id="449393"/>
    <lineage>
        <taxon>unclassified sequences</taxon>
        <taxon>metagenomes</taxon>
        <taxon>ecological metagenomes</taxon>
    </lineage>
</organism>
<name>A0A6J7R438_9ZZZZ</name>
<protein>
    <submittedName>
        <fullName evidence="3">Unannotated protein</fullName>
    </submittedName>
</protein>
<dbReference type="Pfam" id="PF04205">
    <property type="entry name" value="FMN_bind"/>
    <property type="match status" value="1"/>
</dbReference>
<dbReference type="SMART" id="SM00900">
    <property type="entry name" value="FMN_bind"/>
    <property type="match status" value="1"/>
</dbReference>
<reference evidence="3" key="1">
    <citation type="submission" date="2020-05" db="EMBL/GenBank/DDBJ databases">
        <authorList>
            <person name="Chiriac C."/>
            <person name="Salcher M."/>
            <person name="Ghai R."/>
            <person name="Kavagutti S V."/>
        </authorList>
    </citation>
    <scope>NUCLEOTIDE SEQUENCE</scope>
</reference>
<dbReference type="GO" id="GO:0010181">
    <property type="term" value="F:FMN binding"/>
    <property type="evidence" value="ECO:0007669"/>
    <property type="project" value="InterPro"/>
</dbReference>
<evidence type="ECO:0000313" key="3">
    <source>
        <dbReference type="EMBL" id="CAB5022932.1"/>
    </source>
</evidence>